<evidence type="ECO:0000256" key="1">
    <source>
        <dbReference type="SAM" id="MobiDB-lite"/>
    </source>
</evidence>
<dbReference type="AlphaFoldDB" id="A0A067KTF3"/>
<evidence type="ECO:0000313" key="2">
    <source>
        <dbReference type="EMBL" id="KDP35560.1"/>
    </source>
</evidence>
<protein>
    <submittedName>
        <fullName evidence="2">Uncharacterized protein</fullName>
    </submittedName>
</protein>
<sequence length="306" mass="34328">MEDDSLEDEQVGLEEDNLILGVVKFESSSKDEVQLIWRTLQDMSSFAHRTGSGPASQPGSMPPIPQLRDKTTPEQSPKPRENRPTRSRQQNVRVRDLSSILTERDLEGICTCFFIHLEYKTRVPPAGMRANTGFQHRCGGETPSFKEEESCERYRLSSPDPLSVSAFITPTARPANQKTTEPRKKNKRQRGGDNEPYSSVSEKGLKLWTSMRRKYGKDASASSDQVALAIAAQCALPNDLARLESMEDELFLDQIDSMFLCVRELPELVATLIEDLKVEHVTSRPGKAILRGQVEQSSWLASRMAS</sequence>
<evidence type="ECO:0000313" key="3">
    <source>
        <dbReference type="Proteomes" id="UP000027138"/>
    </source>
</evidence>
<feature type="region of interest" description="Disordered" evidence="1">
    <location>
        <begin position="162"/>
        <end position="200"/>
    </location>
</feature>
<name>A0A067KTF3_JATCU</name>
<dbReference type="EMBL" id="KK914482">
    <property type="protein sequence ID" value="KDP35560.1"/>
    <property type="molecule type" value="Genomic_DNA"/>
</dbReference>
<feature type="compositionally biased region" description="Basic and acidic residues" evidence="1">
    <location>
        <begin position="67"/>
        <end position="84"/>
    </location>
</feature>
<gene>
    <name evidence="2" type="ORF">JCGZ_08998</name>
</gene>
<accession>A0A067KTF3</accession>
<keyword evidence="3" id="KW-1185">Reference proteome</keyword>
<organism evidence="2 3">
    <name type="scientific">Jatropha curcas</name>
    <name type="common">Barbados nut</name>
    <dbReference type="NCBI Taxonomy" id="180498"/>
    <lineage>
        <taxon>Eukaryota</taxon>
        <taxon>Viridiplantae</taxon>
        <taxon>Streptophyta</taxon>
        <taxon>Embryophyta</taxon>
        <taxon>Tracheophyta</taxon>
        <taxon>Spermatophyta</taxon>
        <taxon>Magnoliopsida</taxon>
        <taxon>eudicotyledons</taxon>
        <taxon>Gunneridae</taxon>
        <taxon>Pentapetalae</taxon>
        <taxon>rosids</taxon>
        <taxon>fabids</taxon>
        <taxon>Malpighiales</taxon>
        <taxon>Euphorbiaceae</taxon>
        <taxon>Crotonoideae</taxon>
        <taxon>Jatropheae</taxon>
        <taxon>Jatropha</taxon>
    </lineage>
</organism>
<proteinExistence type="predicted"/>
<dbReference type="Proteomes" id="UP000027138">
    <property type="component" value="Unassembled WGS sequence"/>
</dbReference>
<reference evidence="2 3" key="1">
    <citation type="journal article" date="2014" name="PLoS ONE">
        <title>Global Analysis of Gene Expression Profiles in Physic Nut (Jatropha curcas L.) Seedlings Exposed to Salt Stress.</title>
        <authorList>
            <person name="Zhang L."/>
            <person name="Zhang C."/>
            <person name="Wu P."/>
            <person name="Chen Y."/>
            <person name="Li M."/>
            <person name="Jiang H."/>
            <person name="Wu G."/>
        </authorList>
    </citation>
    <scope>NUCLEOTIDE SEQUENCE [LARGE SCALE GENOMIC DNA]</scope>
    <source>
        <strain evidence="3">cv. GZQX0401</strain>
        <tissue evidence="2">Young leaves</tissue>
    </source>
</reference>
<feature type="region of interest" description="Disordered" evidence="1">
    <location>
        <begin position="46"/>
        <end position="94"/>
    </location>
</feature>